<evidence type="ECO:0000256" key="3">
    <source>
        <dbReference type="ARBA" id="ARBA00022989"/>
    </source>
</evidence>
<feature type="transmembrane region" description="Helical" evidence="5">
    <location>
        <begin position="68"/>
        <end position="88"/>
    </location>
</feature>
<dbReference type="InterPro" id="IPR032808">
    <property type="entry name" value="DoxX"/>
</dbReference>
<gene>
    <name evidence="6" type="ORF">Cph01nite_10360</name>
</gene>
<comment type="subcellular location">
    <subcellularLocation>
        <location evidence="1">Membrane</location>
        <topology evidence="1">Multi-pass membrane protein</topology>
    </subcellularLocation>
</comment>
<evidence type="ECO:0000256" key="2">
    <source>
        <dbReference type="ARBA" id="ARBA00022692"/>
    </source>
</evidence>
<organism evidence="6 7">
    <name type="scientific">Cellulomonas phragmiteti</name>
    <dbReference type="NCBI Taxonomy" id="478780"/>
    <lineage>
        <taxon>Bacteria</taxon>
        <taxon>Bacillati</taxon>
        <taxon>Actinomycetota</taxon>
        <taxon>Actinomycetes</taxon>
        <taxon>Micrococcales</taxon>
        <taxon>Cellulomonadaceae</taxon>
        <taxon>Cellulomonas</taxon>
    </lineage>
</organism>
<name>A0ABQ4DIV0_9CELL</name>
<keyword evidence="7" id="KW-1185">Reference proteome</keyword>
<feature type="transmembrane region" description="Helical" evidence="5">
    <location>
        <begin position="94"/>
        <end position="114"/>
    </location>
</feature>
<evidence type="ECO:0000313" key="7">
    <source>
        <dbReference type="Proteomes" id="UP000614741"/>
    </source>
</evidence>
<evidence type="ECO:0008006" key="8">
    <source>
        <dbReference type="Google" id="ProtNLM"/>
    </source>
</evidence>
<dbReference type="EMBL" id="BONP01000004">
    <property type="protein sequence ID" value="GIG39274.1"/>
    <property type="molecule type" value="Genomic_DNA"/>
</dbReference>
<evidence type="ECO:0000256" key="1">
    <source>
        <dbReference type="ARBA" id="ARBA00004141"/>
    </source>
</evidence>
<keyword evidence="3 5" id="KW-1133">Transmembrane helix</keyword>
<protein>
    <recommendedName>
        <fullName evidence="8">DoxX family protein</fullName>
    </recommendedName>
</protein>
<proteinExistence type="predicted"/>
<dbReference type="Proteomes" id="UP000614741">
    <property type="component" value="Unassembled WGS sequence"/>
</dbReference>
<evidence type="ECO:0000256" key="5">
    <source>
        <dbReference type="SAM" id="Phobius"/>
    </source>
</evidence>
<sequence>MWIVQVLLAVAFLAAGAMKVARPRDELARTLAWAADYRPATIKVIGLLEVLGGLGLVLPALTGIAPVLVPLAAVGLAVVMVGAVVVHARRGEQQMIGVNVVLLLLALFVAWARFGAHAL</sequence>
<keyword evidence="4 5" id="KW-0472">Membrane</keyword>
<feature type="transmembrane region" description="Helical" evidence="5">
    <location>
        <begin position="41"/>
        <end position="61"/>
    </location>
</feature>
<reference evidence="6 7" key="1">
    <citation type="submission" date="2021-01" db="EMBL/GenBank/DDBJ databases">
        <title>Whole genome shotgun sequence of Cellulomonas phragmiteti NBRC 110785.</title>
        <authorList>
            <person name="Komaki H."/>
            <person name="Tamura T."/>
        </authorList>
    </citation>
    <scope>NUCLEOTIDE SEQUENCE [LARGE SCALE GENOMIC DNA]</scope>
    <source>
        <strain evidence="6 7">NBRC 110785</strain>
    </source>
</reference>
<evidence type="ECO:0000256" key="4">
    <source>
        <dbReference type="ARBA" id="ARBA00023136"/>
    </source>
</evidence>
<evidence type="ECO:0000313" key="6">
    <source>
        <dbReference type="EMBL" id="GIG39274.1"/>
    </source>
</evidence>
<keyword evidence="2 5" id="KW-0812">Transmembrane</keyword>
<accession>A0ABQ4DIV0</accession>
<dbReference type="Pfam" id="PF13564">
    <property type="entry name" value="DoxX_2"/>
    <property type="match status" value="1"/>
</dbReference>
<comment type="caution">
    <text evidence="6">The sequence shown here is derived from an EMBL/GenBank/DDBJ whole genome shotgun (WGS) entry which is preliminary data.</text>
</comment>